<keyword evidence="4" id="KW-1185">Reference proteome</keyword>
<dbReference type="EMBL" id="JAQQXQ010000003">
    <property type="protein sequence ID" value="MDC8754068.1"/>
    <property type="molecule type" value="Genomic_DNA"/>
</dbReference>
<dbReference type="InterPro" id="IPR050625">
    <property type="entry name" value="ParA/MinD_ATPase"/>
</dbReference>
<evidence type="ECO:0000256" key="1">
    <source>
        <dbReference type="ARBA" id="ARBA00022741"/>
    </source>
</evidence>
<dbReference type="SUPFAM" id="SSF52540">
    <property type="entry name" value="P-loop containing nucleoside triphosphate hydrolases"/>
    <property type="match status" value="1"/>
</dbReference>
<evidence type="ECO:0000256" key="2">
    <source>
        <dbReference type="ARBA" id="ARBA00022840"/>
    </source>
</evidence>
<keyword evidence="1" id="KW-0547">Nucleotide-binding</keyword>
<accession>A0ABT5JN68</accession>
<reference evidence="3 4" key="1">
    <citation type="submission" date="2022-10" db="EMBL/GenBank/DDBJ databases">
        <title>Erythrobacter sp. sf7 Genome sequencing.</title>
        <authorList>
            <person name="Park S."/>
        </authorList>
    </citation>
    <scope>NUCLEOTIDE SEQUENCE [LARGE SCALE GENOMIC DNA]</scope>
    <source>
        <strain evidence="4">sf7</strain>
    </source>
</reference>
<dbReference type="Proteomes" id="UP001216558">
    <property type="component" value="Unassembled WGS sequence"/>
</dbReference>
<comment type="caution">
    <text evidence="3">The sequence shown here is derived from an EMBL/GenBank/DDBJ whole genome shotgun (WGS) entry which is preliminary data.</text>
</comment>
<dbReference type="PANTHER" id="PTHR43384:SF6">
    <property type="entry name" value="SEPTUM SITE-DETERMINING PROTEIN MIND HOMOLOG, CHLOROPLASTIC"/>
    <property type="match status" value="1"/>
</dbReference>
<organism evidence="3 4">
    <name type="scientific">Erythrobacter fulvus</name>
    <dbReference type="NCBI Taxonomy" id="2987523"/>
    <lineage>
        <taxon>Bacteria</taxon>
        <taxon>Pseudomonadati</taxon>
        <taxon>Pseudomonadota</taxon>
        <taxon>Alphaproteobacteria</taxon>
        <taxon>Sphingomonadales</taxon>
        <taxon>Erythrobacteraceae</taxon>
        <taxon>Erythrobacter/Porphyrobacter group</taxon>
        <taxon>Erythrobacter</taxon>
    </lineage>
</organism>
<sequence>MNAPWKSGLPGNRDPFAAFICDDNALDVLRPVVVEFGWAPEKCNKGGLRNAVQSLSVSASPAILVVDLSESGDPLNDINALAEVCEPGTVVVAIGQVNDVRLYRDLLASGIHDYLLKPLSAQQVHDALNQALAMFMSPKGGDADAARRHISTAVVGTRGGAGASTLATSLAWLFSEAHKSPTALLDLDVHFGTGALALDLEPGRGLTDAIENPSRIDPLFIERAMVRANDNLSILSAEAPISQPLMTDGAAFVQLEDEFRQAFEMTVIDLPRNMLINFPQLMADVNLVLLTCELTLASARDTIRILSWLKTNAAHAHPMIVANKVQPSLAEISKADFEASIERKVDFVVPYDIKAASNAAKLGQVFVDANRSSKATAAIRQIAERIIGADVDNLALSGGEEKKSLLSGFDFKSLLAKKAKHETEAAE</sequence>
<evidence type="ECO:0000313" key="3">
    <source>
        <dbReference type="EMBL" id="MDC8754068.1"/>
    </source>
</evidence>
<gene>
    <name evidence="3" type="ORF">OIK40_05345</name>
</gene>
<evidence type="ECO:0000313" key="4">
    <source>
        <dbReference type="Proteomes" id="UP001216558"/>
    </source>
</evidence>
<name>A0ABT5JN68_9SPHN</name>
<dbReference type="SUPFAM" id="SSF52172">
    <property type="entry name" value="CheY-like"/>
    <property type="match status" value="1"/>
</dbReference>
<protein>
    <submittedName>
        <fullName evidence="3">Pilus assembly protein CpaE</fullName>
    </submittedName>
</protein>
<proteinExistence type="predicted"/>
<dbReference type="InterPro" id="IPR027417">
    <property type="entry name" value="P-loop_NTPase"/>
</dbReference>
<dbReference type="Gene3D" id="3.40.50.300">
    <property type="entry name" value="P-loop containing nucleotide triphosphate hydrolases"/>
    <property type="match status" value="1"/>
</dbReference>
<dbReference type="Gene3D" id="3.40.50.2300">
    <property type="match status" value="1"/>
</dbReference>
<keyword evidence="2" id="KW-0067">ATP-binding</keyword>
<dbReference type="PANTHER" id="PTHR43384">
    <property type="entry name" value="SEPTUM SITE-DETERMINING PROTEIN MIND HOMOLOG, CHLOROPLASTIC-RELATED"/>
    <property type="match status" value="1"/>
</dbReference>
<dbReference type="InterPro" id="IPR011006">
    <property type="entry name" value="CheY-like_superfamily"/>
</dbReference>
<dbReference type="RefSeq" id="WP_273676831.1">
    <property type="nucleotide sequence ID" value="NZ_JAQQXQ010000003.1"/>
</dbReference>